<gene>
    <name evidence="1" type="ORF">PGQ11_011432</name>
</gene>
<evidence type="ECO:0000313" key="1">
    <source>
        <dbReference type="EMBL" id="KAK8855520.1"/>
    </source>
</evidence>
<proteinExistence type="predicted"/>
<dbReference type="EMBL" id="JAPCWZ010000007">
    <property type="protein sequence ID" value="KAK8855520.1"/>
    <property type="molecule type" value="Genomic_DNA"/>
</dbReference>
<evidence type="ECO:0000313" key="2">
    <source>
        <dbReference type="Proteomes" id="UP001390339"/>
    </source>
</evidence>
<organism evidence="1 2">
    <name type="scientific">Apiospora arundinis</name>
    <dbReference type="NCBI Taxonomy" id="335852"/>
    <lineage>
        <taxon>Eukaryota</taxon>
        <taxon>Fungi</taxon>
        <taxon>Dikarya</taxon>
        <taxon>Ascomycota</taxon>
        <taxon>Pezizomycotina</taxon>
        <taxon>Sordariomycetes</taxon>
        <taxon>Xylariomycetidae</taxon>
        <taxon>Amphisphaeriales</taxon>
        <taxon>Apiosporaceae</taxon>
        <taxon>Apiospora</taxon>
    </lineage>
</organism>
<keyword evidence="2" id="KW-1185">Reference proteome</keyword>
<reference evidence="1 2" key="1">
    <citation type="journal article" date="2024" name="IMA Fungus">
        <title>Apiospora arundinis, a panoply of carbohydrate-active enzymes and secondary metabolites.</title>
        <authorList>
            <person name="Sorensen T."/>
            <person name="Petersen C."/>
            <person name="Muurmann A.T."/>
            <person name="Christiansen J.V."/>
            <person name="Brundto M.L."/>
            <person name="Overgaard C.K."/>
            <person name="Boysen A.T."/>
            <person name="Wollenberg R.D."/>
            <person name="Larsen T.O."/>
            <person name="Sorensen J.L."/>
            <person name="Nielsen K.L."/>
            <person name="Sondergaard T.E."/>
        </authorList>
    </citation>
    <scope>NUCLEOTIDE SEQUENCE [LARGE SCALE GENOMIC DNA]</scope>
    <source>
        <strain evidence="1 2">AAU 773</strain>
    </source>
</reference>
<protein>
    <submittedName>
        <fullName evidence="1">Uncharacterized protein</fullName>
    </submittedName>
</protein>
<dbReference type="Proteomes" id="UP001390339">
    <property type="component" value="Unassembled WGS sequence"/>
</dbReference>
<accession>A0ABR2HZS8</accession>
<comment type="caution">
    <text evidence="1">The sequence shown here is derived from an EMBL/GenBank/DDBJ whole genome shotgun (WGS) entry which is preliminary data.</text>
</comment>
<sequence>MSHSSRNIDGTLPLTIAVPGATQGYTPRCAGSSGARRKIKTWSNLEKLTSASELCEGGLAVVMPDVKITHVNDDESMGKGIGELAGEVDARHVHHGLTVAGDGFKVLARDGVDRARRAV</sequence>
<name>A0ABR2HZS8_9PEZI</name>